<feature type="transmembrane region" description="Helical" evidence="7">
    <location>
        <begin position="195"/>
        <end position="218"/>
    </location>
</feature>
<dbReference type="OrthoDB" id="5242957at2"/>
<dbReference type="Proteomes" id="UP000265768">
    <property type="component" value="Unassembled WGS sequence"/>
</dbReference>
<keyword evidence="3 7" id="KW-0812">Transmembrane</keyword>
<protein>
    <submittedName>
        <fullName evidence="8">TerC family protein</fullName>
    </submittedName>
</protein>
<reference evidence="8 9" key="1">
    <citation type="submission" date="2018-09" db="EMBL/GenBank/DDBJ databases">
        <title>YIM 75507 draft genome.</title>
        <authorList>
            <person name="Tang S."/>
            <person name="Feng Y."/>
        </authorList>
    </citation>
    <scope>NUCLEOTIDE SEQUENCE [LARGE SCALE GENOMIC DNA]</scope>
    <source>
        <strain evidence="8 9">YIM 75507</strain>
    </source>
</reference>
<dbReference type="NCBIfam" id="TIGR03718">
    <property type="entry name" value="R_switched_Alx"/>
    <property type="match status" value="1"/>
</dbReference>
<dbReference type="AlphaFoldDB" id="A0A3A4AXI6"/>
<feature type="transmembrane region" description="Helical" evidence="7">
    <location>
        <begin position="103"/>
        <end position="125"/>
    </location>
</feature>
<gene>
    <name evidence="8" type="ORF">D5H75_17005</name>
</gene>
<proteinExistence type="inferred from homology"/>
<comment type="similarity">
    <text evidence="2">Belongs to the TerC family.</text>
</comment>
<organism evidence="8 9">
    <name type="scientific">Bailinhaonella thermotolerans</name>
    <dbReference type="NCBI Taxonomy" id="1070861"/>
    <lineage>
        <taxon>Bacteria</taxon>
        <taxon>Bacillati</taxon>
        <taxon>Actinomycetota</taxon>
        <taxon>Actinomycetes</taxon>
        <taxon>Streptosporangiales</taxon>
        <taxon>Streptosporangiaceae</taxon>
        <taxon>Bailinhaonella</taxon>
    </lineage>
</organism>
<evidence type="ECO:0000313" key="8">
    <source>
        <dbReference type="EMBL" id="RJL32114.1"/>
    </source>
</evidence>
<dbReference type="PANTHER" id="PTHR30238">
    <property type="entry name" value="MEMBRANE BOUND PREDICTED REDOX MODULATOR"/>
    <property type="match status" value="1"/>
</dbReference>
<feature type="transmembrane region" description="Helical" evidence="7">
    <location>
        <begin position="6"/>
        <end position="26"/>
    </location>
</feature>
<evidence type="ECO:0000256" key="7">
    <source>
        <dbReference type="SAM" id="Phobius"/>
    </source>
</evidence>
<evidence type="ECO:0000256" key="3">
    <source>
        <dbReference type="ARBA" id="ARBA00022692"/>
    </source>
</evidence>
<keyword evidence="9" id="KW-1185">Reference proteome</keyword>
<feature type="transmembrane region" description="Helical" evidence="7">
    <location>
        <begin position="295"/>
        <end position="317"/>
    </location>
</feature>
<evidence type="ECO:0000256" key="6">
    <source>
        <dbReference type="SAM" id="MobiDB-lite"/>
    </source>
</evidence>
<evidence type="ECO:0000256" key="4">
    <source>
        <dbReference type="ARBA" id="ARBA00022989"/>
    </source>
</evidence>
<feature type="transmembrane region" description="Helical" evidence="7">
    <location>
        <begin position="80"/>
        <end position="98"/>
    </location>
</feature>
<keyword evidence="5 7" id="KW-0472">Membrane</keyword>
<accession>A0A3A4AXI6</accession>
<evidence type="ECO:0000256" key="1">
    <source>
        <dbReference type="ARBA" id="ARBA00004141"/>
    </source>
</evidence>
<feature type="compositionally biased region" description="Low complexity" evidence="6">
    <location>
        <begin position="329"/>
        <end position="343"/>
    </location>
</feature>
<evidence type="ECO:0000256" key="5">
    <source>
        <dbReference type="ARBA" id="ARBA00023136"/>
    </source>
</evidence>
<sequence length="343" mass="37560">MSVPMWVWGAAVVALLGLILIDLILVNRRPHAISVGEAAKWVVFYVGTAIAFGVGVWIFGGPEQAAAFATGYITEYSLSVDNLFIFMIIMSSFAVPAIHQHRVLLIGIMMALVMRGVFIAVGAQAVQQFSWIFWLFGGILIYTAWKFAFSKQESEEYDPNGGLVRLVRKLFPVTDDYHGPRLTVRHEGRRMLTPMFIVIVAIGGADLVFAVDSIPAIFGITQDAFLVFAANAFALMGLRQLYFLLGGLVEKLVYLSYGLAVILGFIGVKLVLHALHENELPFINGGEHVTWVPEINNWVSLGVIVSVLGVTTLLSILKSRRDERSGEITPAPADPEAADTPAR</sequence>
<dbReference type="InterPro" id="IPR005496">
    <property type="entry name" value="Integral_membrane_TerC"/>
</dbReference>
<comment type="subcellular location">
    <subcellularLocation>
        <location evidence="1">Membrane</location>
        <topology evidence="1">Multi-pass membrane protein</topology>
    </subcellularLocation>
</comment>
<dbReference type="RefSeq" id="WP_119927432.1">
    <property type="nucleotide sequence ID" value="NZ_QZEY01000005.1"/>
</dbReference>
<dbReference type="PANTHER" id="PTHR30238:SF0">
    <property type="entry name" value="THYLAKOID MEMBRANE PROTEIN TERC, CHLOROPLASTIC"/>
    <property type="match status" value="1"/>
</dbReference>
<name>A0A3A4AXI6_9ACTN</name>
<keyword evidence="4 7" id="KW-1133">Transmembrane helix</keyword>
<feature type="transmembrane region" description="Helical" evidence="7">
    <location>
        <begin position="131"/>
        <end position="149"/>
    </location>
</feature>
<evidence type="ECO:0000313" key="9">
    <source>
        <dbReference type="Proteomes" id="UP000265768"/>
    </source>
</evidence>
<feature type="transmembrane region" description="Helical" evidence="7">
    <location>
        <begin position="224"/>
        <end position="245"/>
    </location>
</feature>
<dbReference type="EMBL" id="QZEY01000005">
    <property type="protein sequence ID" value="RJL32114.1"/>
    <property type="molecule type" value="Genomic_DNA"/>
</dbReference>
<feature type="region of interest" description="Disordered" evidence="6">
    <location>
        <begin position="323"/>
        <end position="343"/>
    </location>
</feature>
<dbReference type="InterPro" id="IPR022369">
    <property type="entry name" value="Integral_membrane_TerC_rswitch"/>
</dbReference>
<feature type="transmembrane region" description="Helical" evidence="7">
    <location>
        <begin position="252"/>
        <end position="275"/>
    </location>
</feature>
<comment type="caution">
    <text evidence="8">The sequence shown here is derived from an EMBL/GenBank/DDBJ whole genome shotgun (WGS) entry which is preliminary data.</text>
</comment>
<dbReference type="GO" id="GO:0016020">
    <property type="term" value="C:membrane"/>
    <property type="evidence" value="ECO:0007669"/>
    <property type="project" value="UniProtKB-SubCell"/>
</dbReference>
<dbReference type="Pfam" id="PF03741">
    <property type="entry name" value="TerC"/>
    <property type="match status" value="1"/>
</dbReference>
<feature type="transmembrane region" description="Helical" evidence="7">
    <location>
        <begin position="38"/>
        <end position="60"/>
    </location>
</feature>
<evidence type="ECO:0000256" key="2">
    <source>
        <dbReference type="ARBA" id="ARBA00007511"/>
    </source>
</evidence>